<feature type="compositionally biased region" description="Acidic residues" evidence="1">
    <location>
        <begin position="58"/>
        <end position="71"/>
    </location>
</feature>
<reference evidence="2 3" key="1">
    <citation type="submission" date="2015-07" db="EMBL/GenBank/DDBJ databases">
        <title>Comparative genomics of the Sigatoka disease complex on banana suggests a link between parallel evolutionary changes in Pseudocercospora fijiensis and Pseudocercospora eumusae and increased virulence on the banana host.</title>
        <authorList>
            <person name="Chang T.-C."/>
            <person name="Salvucci A."/>
            <person name="Crous P.W."/>
            <person name="Stergiopoulos I."/>
        </authorList>
    </citation>
    <scope>NUCLEOTIDE SEQUENCE [LARGE SCALE GENOMIC DNA]</scope>
    <source>
        <strain evidence="2 3">CBS 116634</strain>
    </source>
</reference>
<feature type="compositionally biased region" description="Basic and acidic residues" evidence="1">
    <location>
        <begin position="73"/>
        <end position="109"/>
    </location>
</feature>
<dbReference type="OrthoDB" id="10405066at2759"/>
<feature type="region of interest" description="Disordered" evidence="1">
    <location>
        <begin position="1"/>
        <end position="120"/>
    </location>
</feature>
<dbReference type="Proteomes" id="UP000073492">
    <property type="component" value="Unassembled WGS sequence"/>
</dbReference>
<proteinExistence type="predicted"/>
<sequence>MSNKLADKTNQDKKFVAEAAPKTANSTGSAKQGKNGGGSVTGGLTSISKKTNSKELVKEDDDAGQFDDVDLSDPPREATEAEKSDFEMIEHTDAPHSSRNEQADHKYKYPENFGKNLKEN</sequence>
<evidence type="ECO:0000313" key="3">
    <source>
        <dbReference type="Proteomes" id="UP000073492"/>
    </source>
</evidence>
<organism evidence="2 3">
    <name type="scientific">Pseudocercospora musae</name>
    <dbReference type="NCBI Taxonomy" id="113226"/>
    <lineage>
        <taxon>Eukaryota</taxon>
        <taxon>Fungi</taxon>
        <taxon>Dikarya</taxon>
        <taxon>Ascomycota</taxon>
        <taxon>Pezizomycotina</taxon>
        <taxon>Dothideomycetes</taxon>
        <taxon>Dothideomycetidae</taxon>
        <taxon>Mycosphaerellales</taxon>
        <taxon>Mycosphaerellaceae</taxon>
        <taxon>Pseudocercospora</taxon>
    </lineage>
</organism>
<evidence type="ECO:0000256" key="1">
    <source>
        <dbReference type="SAM" id="MobiDB-lite"/>
    </source>
</evidence>
<protein>
    <submittedName>
        <fullName evidence="2">Uncharacterized protein</fullName>
    </submittedName>
</protein>
<feature type="compositionally biased region" description="Polar residues" evidence="1">
    <location>
        <begin position="23"/>
        <end position="32"/>
    </location>
</feature>
<gene>
    <name evidence="2" type="ORF">AC579_4037</name>
</gene>
<name>A0A139I328_9PEZI</name>
<keyword evidence="3" id="KW-1185">Reference proteome</keyword>
<dbReference type="AlphaFoldDB" id="A0A139I328"/>
<comment type="caution">
    <text evidence="2">The sequence shown here is derived from an EMBL/GenBank/DDBJ whole genome shotgun (WGS) entry which is preliminary data.</text>
</comment>
<accession>A0A139I328</accession>
<feature type="compositionally biased region" description="Basic and acidic residues" evidence="1">
    <location>
        <begin position="1"/>
        <end position="16"/>
    </location>
</feature>
<dbReference type="EMBL" id="LFZO01000387">
    <property type="protein sequence ID" value="KXT08972.1"/>
    <property type="molecule type" value="Genomic_DNA"/>
</dbReference>
<evidence type="ECO:0000313" key="2">
    <source>
        <dbReference type="EMBL" id="KXT08972.1"/>
    </source>
</evidence>